<protein>
    <submittedName>
        <fullName evidence="1">DUF4242 domain-containing protein</fullName>
    </submittedName>
</protein>
<dbReference type="STRING" id="748909.SAMN05192575_11295"/>
<evidence type="ECO:0000313" key="3">
    <source>
        <dbReference type="Proteomes" id="UP000199113"/>
    </source>
</evidence>
<reference evidence="1 4" key="2">
    <citation type="submission" date="2017-12" db="EMBL/GenBank/DDBJ databases">
        <title>Pharmacopeia of the Arctic Ocean.</title>
        <authorList>
            <person name="Collins E."/>
            <person name="Ducluzeau A.-L."/>
        </authorList>
    </citation>
    <scope>NUCLEOTIDE SEQUENCE [LARGE SCALE GENOMIC DNA]</scope>
    <source>
        <strain evidence="1 4">DSM 23325</strain>
    </source>
</reference>
<sequence>MALFMDVHHMEGGVAVGDVAKAHMADLQEQDSHGVNYLKYWVNEAEGKIFCLVDAPDAEAANTVHREAHGLVADEIYEVSEGV</sequence>
<dbReference type="InterPro" id="IPR042557">
    <property type="entry name" value="SCO4226"/>
</dbReference>
<reference evidence="2" key="1">
    <citation type="submission" date="2016-10" db="EMBL/GenBank/DDBJ databases">
        <authorList>
            <person name="de Groot N.N."/>
        </authorList>
    </citation>
    <scope>NUCLEOTIDE SEQUENCE [LARGE SCALE GENOMIC DNA]</scope>
    <source>
        <strain evidence="2">CGMCC 1.10697</strain>
    </source>
</reference>
<evidence type="ECO:0000313" key="2">
    <source>
        <dbReference type="EMBL" id="SFB43903.1"/>
    </source>
</evidence>
<name>A0A1I1B5T3_9ACTN</name>
<dbReference type="EMBL" id="PJBV01000015">
    <property type="protein sequence ID" value="PKH41401.1"/>
    <property type="molecule type" value="Genomic_DNA"/>
</dbReference>
<dbReference type="Proteomes" id="UP000233565">
    <property type="component" value="Unassembled WGS sequence"/>
</dbReference>
<organism evidence="2 3">
    <name type="scientific">Nocardioides alpinus</name>
    <dbReference type="NCBI Taxonomy" id="748909"/>
    <lineage>
        <taxon>Bacteria</taxon>
        <taxon>Bacillati</taxon>
        <taxon>Actinomycetota</taxon>
        <taxon>Actinomycetes</taxon>
        <taxon>Propionibacteriales</taxon>
        <taxon>Nocardioidaceae</taxon>
        <taxon>Nocardioides</taxon>
    </lineage>
</organism>
<dbReference type="InterPro" id="IPR025336">
    <property type="entry name" value="SCO4226-like"/>
</dbReference>
<proteinExistence type="predicted"/>
<evidence type="ECO:0000313" key="4">
    <source>
        <dbReference type="Proteomes" id="UP000233565"/>
    </source>
</evidence>
<dbReference type="Pfam" id="PF14026">
    <property type="entry name" value="SCO4226-like"/>
    <property type="match status" value="1"/>
</dbReference>
<gene>
    <name evidence="1" type="ORF">CXG46_09995</name>
    <name evidence="2" type="ORF">SAMN05192575_11295</name>
</gene>
<dbReference type="Gene3D" id="3.30.70.3090">
    <property type="entry name" value="ORF SCO4226, nickel-binding ferredoxin-like monomer"/>
    <property type="match status" value="1"/>
</dbReference>
<dbReference type="OrthoDB" id="3696535at2"/>
<keyword evidence="4" id="KW-1185">Reference proteome</keyword>
<evidence type="ECO:0000313" key="1">
    <source>
        <dbReference type="EMBL" id="PKH41401.1"/>
    </source>
</evidence>
<dbReference type="Proteomes" id="UP000199113">
    <property type="component" value="Unassembled WGS sequence"/>
</dbReference>
<dbReference type="AlphaFoldDB" id="A0A1I1B5T3"/>
<accession>A0A1I1B5T3</accession>
<dbReference type="EMBL" id="FOKC01000012">
    <property type="protein sequence ID" value="SFB43903.1"/>
    <property type="molecule type" value="Genomic_DNA"/>
</dbReference>
<dbReference type="RefSeq" id="WP_091201173.1">
    <property type="nucleotide sequence ID" value="NZ_FOKC01000012.1"/>
</dbReference>